<evidence type="ECO:0000313" key="2">
    <source>
        <dbReference type="EMBL" id="KAF9062394.1"/>
    </source>
</evidence>
<organism evidence="2 3">
    <name type="scientific">Rhodocollybia butyracea</name>
    <dbReference type="NCBI Taxonomy" id="206335"/>
    <lineage>
        <taxon>Eukaryota</taxon>
        <taxon>Fungi</taxon>
        <taxon>Dikarya</taxon>
        <taxon>Basidiomycota</taxon>
        <taxon>Agaricomycotina</taxon>
        <taxon>Agaricomycetes</taxon>
        <taxon>Agaricomycetidae</taxon>
        <taxon>Agaricales</taxon>
        <taxon>Marasmiineae</taxon>
        <taxon>Omphalotaceae</taxon>
        <taxon>Rhodocollybia</taxon>
    </lineage>
</organism>
<dbReference type="AlphaFoldDB" id="A0A9P5PFK1"/>
<gene>
    <name evidence="2" type="ORF">BDP27DRAFT_1406243</name>
</gene>
<sequence length="253" mass="28466">MKDGGVPTIDHLPKVADVTTPFNPSKMLYYKLKGGEHCRNTPKDANDKTLIICVGYVISYVVSPPEEKNPQTIIFGGLISKIIGGSTIHHFDVVYQPLPAGLSGEQLTKAKELQDQAYFEFLTSFVWIKQEVMLKYHGELKGDQPPDPVVARAAKALHSQYKKSQKGKEQEQKKRPHLGLETGMERLRLDDKKKKDELTGSILVIRINPSFIAKFGNKKPEFSKRARGRKSIKAPTVKRASEENSSTHWHHLP</sequence>
<accession>A0A9P5PFK1</accession>
<protein>
    <submittedName>
        <fullName evidence="2">Uncharacterized protein</fullName>
    </submittedName>
</protein>
<comment type="caution">
    <text evidence="2">The sequence shown here is derived from an EMBL/GenBank/DDBJ whole genome shotgun (WGS) entry which is preliminary data.</text>
</comment>
<evidence type="ECO:0000256" key="1">
    <source>
        <dbReference type="SAM" id="MobiDB-lite"/>
    </source>
</evidence>
<feature type="region of interest" description="Disordered" evidence="1">
    <location>
        <begin position="218"/>
        <end position="253"/>
    </location>
</feature>
<dbReference type="Proteomes" id="UP000772434">
    <property type="component" value="Unassembled WGS sequence"/>
</dbReference>
<proteinExistence type="predicted"/>
<feature type="region of interest" description="Disordered" evidence="1">
    <location>
        <begin position="160"/>
        <end position="187"/>
    </location>
</feature>
<reference evidence="2" key="1">
    <citation type="submission" date="2020-11" db="EMBL/GenBank/DDBJ databases">
        <authorList>
            <consortium name="DOE Joint Genome Institute"/>
            <person name="Ahrendt S."/>
            <person name="Riley R."/>
            <person name="Andreopoulos W."/>
            <person name="Labutti K."/>
            <person name="Pangilinan J."/>
            <person name="Ruiz-Duenas F.J."/>
            <person name="Barrasa J.M."/>
            <person name="Sanchez-Garcia M."/>
            <person name="Camarero S."/>
            <person name="Miyauchi S."/>
            <person name="Serrano A."/>
            <person name="Linde D."/>
            <person name="Babiker R."/>
            <person name="Drula E."/>
            <person name="Ayuso-Fernandez I."/>
            <person name="Pacheco R."/>
            <person name="Padilla G."/>
            <person name="Ferreira P."/>
            <person name="Barriuso J."/>
            <person name="Kellner H."/>
            <person name="Castanera R."/>
            <person name="Alfaro M."/>
            <person name="Ramirez L."/>
            <person name="Pisabarro A.G."/>
            <person name="Kuo A."/>
            <person name="Tritt A."/>
            <person name="Lipzen A."/>
            <person name="He G."/>
            <person name="Yan M."/>
            <person name="Ng V."/>
            <person name="Cullen D."/>
            <person name="Martin F."/>
            <person name="Rosso M.-N."/>
            <person name="Henrissat B."/>
            <person name="Hibbett D."/>
            <person name="Martinez A.T."/>
            <person name="Grigoriev I.V."/>
        </authorList>
    </citation>
    <scope>NUCLEOTIDE SEQUENCE</scope>
    <source>
        <strain evidence="2">AH 40177</strain>
    </source>
</reference>
<evidence type="ECO:0000313" key="3">
    <source>
        <dbReference type="Proteomes" id="UP000772434"/>
    </source>
</evidence>
<name>A0A9P5PFK1_9AGAR</name>
<dbReference type="EMBL" id="JADNRY010000173">
    <property type="protein sequence ID" value="KAF9062394.1"/>
    <property type="molecule type" value="Genomic_DNA"/>
</dbReference>
<keyword evidence="3" id="KW-1185">Reference proteome</keyword>